<comment type="similarity">
    <text evidence="2">Belongs to the major facilitator superfamily. Set transporter family.</text>
</comment>
<feature type="transmembrane region" description="Helical" evidence="9">
    <location>
        <begin position="157"/>
        <end position="185"/>
    </location>
</feature>
<evidence type="ECO:0000313" key="12">
    <source>
        <dbReference type="Proteomes" id="UP000612585"/>
    </source>
</evidence>
<evidence type="ECO:0000256" key="2">
    <source>
        <dbReference type="ARBA" id="ARBA00006523"/>
    </source>
</evidence>
<dbReference type="SUPFAM" id="SSF103473">
    <property type="entry name" value="MFS general substrate transporter"/>
    <property type="match status" value="1"/>
</dbReference>
<evidence type="ECO:0000256" key="4">
    <source>
        <dbReference type="ARBA" id="ARBA00022475"/>
    </source>
</evidence>
<keyword evidence="3" id="KW-0813">Transport</keyword>
<comment type="subcellular location">
    <subcellularLocation>
        <location evidence="1">Cell membrane</location>
        <topology evidence="1">Multi-pass membrane protein</topology>
    </subcellularLocation>
</comment>
<dbReference type="InterPro" id="IPR036259">
    <property type="entry name" value="MFS_trans_sf"/>
</dbReference>
<keyword evidence="4" id="KW-1003">Cell membrane</keyword>
<feature type="transmembrane region" description="Helical" evidence="9">
    <location>
        <begin position="247"/>
        <end position="269"/>
    </location>
</feature>
<evidence type="ECO:0000256" key="6">
    <source>
        <dbReference type="ARBA" id="ARBA00022692"/>
    </source>
</evidence>
<dbReference type="PROSITE" id="PS50850">
    <property type="entry name" value="MFS"/>
    <property type="match status" value="1"/>
</dbReference>
<dbReference type="EMBL" id="BOPG01000050">
    <property type="protein sequence ID" value="GIJ60173.1"/>
    <property type="molecule type" value="Genomic_DNA"/>
</dbReference>
<keyword evidence="8 9" id="KW-0472">Membrane</keyword>
<keyword evidence="6 9" id="KW-0812">Transmembrane</keyword>
<gene>
    <name evidence="11" type="primary">setA</name>
    <name evidence="11" type="ORF">Vau01_076890</name>
</gene>
<dbReference type="Pfam" id="PF07690">
    <property type="entry name" value="MFS_1"/>
    <property type="match status" value="2"/>
</dbReference>
<feature type="transmembrane region" description="Helical" evidence="9">
    <location>
        <begin position="301"/>
        <end position="323"/>
    </location>
</feature>
<accession>A0A8J3ZF41</accession>
<evidence type="ECO:0000256" key="1">
    <source>
        <dbReference type="ARBA" id="ARBA00004651"/>
    </source>
</evidence>
<feature type="domain" description="Major facilitator superfamily (MFS) profile" evidence="10">
    <location>
        <begin position="7"/>
        <end position="387"/>
    </location>
</feature>
<protein>
    <submittedName>
        <fullName evidence="11">Sugar efflux transporter SetB</fullName>
    </submittedName>
</protein>
<dbReference type="Gene3D" id="1.20.1250.20">
    <property type="entry name" value="MFS general substrate transporter like domains"/>
    <property type="match status" value="2"/>
</dbReference>
<dbReference type="AlphaFoldDB" id="A0A8J3ZF41"/>
<dbReference type="GO" id="GO:0022857">
    <property type="term" value="F:transmembrane transporter activity"/>
    <property type="evidence" value="ECO:0007669"/>
    <property type="project" value="InterPro"/>
</dbReference>
<feature type="transmembrane region" description="Helical" evidence="9">
    <location>
        <begin position="206"/>
        <end position="227"/>
    </location>
</feature>
<dbReference type="InterPro" id="IPR011701">
    <property type="entry name" value="MFS"/>
</dbReference>
<feature type="transmembrane region" description="Helical" evidence="9">
    <location>
        <begin position="75"/>
        <end position="93"/>
    </location>
</feature>
<dbReference type="InterPro" id="IPR020846">
    <property type="entry name" value="MFS_dom"/>
</dbReference>
<feature type="transmembrane region" description="Helical" evidence="9">
    <location>
        <begin position="133"/>
        <end position="151"/>
    </location>
</feature>
<evidence type="ECO:0000256" key="3">
    <source>
        <dbReference type="ARBA" id="ARBA00022448"/>
    </source>
</evidence>
<comment type="caution">
    <text evidence="11">The sequence shown here is derived from an EMBL/GenBank/DDBJ whole genome shotgun (WGS) entry which is preliminary data.</text>
</comment>
<evidence type="ECO:0000313" key="11">
    <source>
        <dbReference type="EMBL" id="GIJ60173.1"/>
    </source>
</evidence>
<keyword evidence="7 9" id="KW-1133">Transmembrane helix</keyword>
<evidence type="ECO:0000256" key="5">
    <source>
        <dbReference type="ARBA" id="ARBA00022597"/>
    </source>
</evidence>
<dbReference type="PANTHER" id="PTHR23535:SF2">
    <property type="entry name" value="SUGAR EFFLUX TRANSPORTER A-RELATED"/>
    <property type="match status" value="1"/>
</dbReference>
<feature type="transmembrane region" description="Helical" evidence="9">
    <location>
        <begin position="99"/>
        <end position="121"/>
    </location>
</feature>
<reference evidence="11" key="1">
    <citation type="submission" date="2021-01" db="EMBL/GenBank/DDBJ databases">
        <title>Whole genome shotgun sequence of Virgisporangium aurantiacum NBRC 16421.</title>
        <authorList>
            <person name="Komaki H."/>
            <person name="Tamura T."/>
        </authorList>
    </citation>
    <scope>NUCLEOTIDE SEQUENCE</scope>
    <source>
        <strain evidence="11">NBRC 16421</strain>
    </source>
</reference>
<dbReference type="PANTHER" id="PTHR23535">
    <property type="entry name" value="SUGAR EFFLUX TRANSPORTER A-RELATED"/>
    <property type="match status" value="1"/>
</dbReference>
<evidence type="ECO:0000256" key="8">
    <source>
        <dbReference type="ARBA" id="ARBA00023136"/>
    </source>
</evidence>
<feature type="transmembrane region" description="Helical" evidence="9">
    <location>
        <begin position="363"/>
        <end position="382"/>
    </location>
</feature>
<keyword evidence="5" id="KW-0762">Sugar transport</keyword>
<keyword evidence="12" id="KW-1185">Reference proteome</keyword>
<feature type="transmembrane region" description="Helical" evidence="9">
    <location>
        <begin position="39"/>
        <end position="63"/>
    </location>
</feature>
<sequence>MTGGRRVLAPLGLVFLIVGLANSLVVPFISLFLATEVHATAVQTTVILVAYPVSAVVAAWAVGRVSDRWPVRRPLMVGASLAGLIGMGLTAVVRDYWVLLAVTVTATAAAGVLFPQTFAFAREVLAQRDPKRAALGISVLRTVFSIAWVAGPPVAAALLAVGGFPLVYGAAAAMYGLAAVVAFRLPDAEAPAPAPASTDADGPAAGLRFTILLTIVAFVLLQTPLNLGGQAVALFTTEELGGTVTDAGLILGLCAALEIPLMLGLGVLSTRVPLRVLILLGAAAGIAYQAMAAASHEVWQLAAAQLFNALFIAAISALGIPYVQDLMPDRPGHATTMSTNTFPMGQIVAGPLFGLAQSNGYRLAYVMSLGLCVLGFLLLLATRPRPPAQSPE</sequence>
<dbReference type="Proteomes" id="UP000612585">
    <property type="component" value="Unassembled WGS sequence"/>
</dbReference>
<organism evidence="11 12">
    <name type="scientific">Virgisporangium aurantiacum</name>
    <dbReference type="NCBI Taxonomy" id="175570"/>
    <lineage>
        <taxon>Bacteria</taxon>
        <taxon>Bacillati</taxon>
        <taxon>Actinomycetota</taxon>
        <taxon>Actinomycetes</taxon>
        <taxon>Micromonosporales</taxon>
        <taxon>Micromonosporaceae</taxon>
        <taxon>Virgisporangium</taxon>
    </lineage>
</organism>
<proteinExistence type="inferred from homology"/>
<evidence type="ECO:0000256" key="7">
    <source>
        <dbReference type="ARBA" id="ARBA00022989"/>
    </source>
</evidence>
<feature type="transmembrane region" description="Helical" evidence="9">
    <location>
        <begin position="276"/>
        <end position="295"/>
    </location>
</feature>
<dbReference type="GO" id="GO:0005886">
    <property type="term" value="C:plasma membrane"/>
    <property type="evidence" value="ECO:0007669"/>
    <property type="project" value="UniProtKB-SubCell"/>
</dbReference>
<evidence type="ECO:0000259" key="10">
    <source>
        <dbReference type="PROSITE" id="PS50850"/>
    </source>
</evidence>
<name>A0A8J3ZF41_9ACTN</name>
<evidence type="ECO:0000256" key="9">
    <source>
        <dbReference type="SAM" id="Phobius"/>
    </source>
</evidence>